<dbReference type="Gramene" id="PGSC0003DMT400092024">
    <property type="protein sequence ID" value="PGSC0003DMT400092024"/>
    <property type="gene ID" value="PGSC0003DMG400041595"/>
</dbReference>
<organism evidence="1 2">
    <name type="scientific">Solanum tuberosum</name>
    <name type="common">Potato</name>
    <dbReference type="NCBI Taxonomy" id="4113"/>
    <lineage>
        <taxon>Eukaryota</taxon>
        <taxon>Viridiplantae</taxon>
        <taxon>Streptophyta</taxon>
        <taxon>Embryophyta</taxon>
        <taxon>Tracheophyta</taxon>
        <taxon>Spermatophyta</taxon>
        <taxon>Magnoliopsida</taxon>
        <taxon>eudicotyledons</taxon>
        <taxon>Gunneridae</taxon>
        <taxon>Pentapetalae</taxon>
        <taxon>asterids</taxon>
        <taxon>lamiids</taxon>
        <taxon>Solanales</taxon>
        <taxon>Solanaceae</taxon>
        <taxon>Solanoideae</taxon>
        <taxon>Solaneae</taxon>
        <taxon>Solanum</taxon>
    </lineage>
</organism>
<sequence length="193" mass="22651">MSSSTRELMEFPPLEVMIFCDRILTFKQLEGERIDKSWARLNELITQCPTHDILDIILLDCFYRSLGPGKKRLVDQFIPGGIAKQPYVIAAQVLNQMAKTKQVVEKDFMLASLMTHMDELAQKMMKIEVQCKRKDKYIPPHERRSPKENEVKHLEGILSIILHKVTEQDRELEEMKENIQWMKPMIWSHSRAV</sequence>
<dbReference type="Proteomes" id="UP000011115">
    <property type="component" value="Unassembled WGS sequence"/>
</dbReference>
<reference evidence="1" key="2">
    <citation type="submission" date="2015-06" db="UniProtKB">
        <authorList>
            <consortium name="EnsemblPlants"/>
        </authorList>
    </citation>
    <scope>IDENTIFICATION</scope>
    <source>
        <strain evidence="1">DM1-3 516 R44</strain>
    </source>
</reference>
<evidence type="ECO:0000313" key="2">
    <source>
        <dbReference type="Proteomes" id="UP000011115"/>
    </source>
</evidence>
<name>M1DNX7_SOLTU</name>
<dbReference type="AlphaFoldDB" id="M1DNX7"/>
<proteinExistence type="predicted"/>
<reference evidence="2" key="1">
    <citation type="journal article" date="2011" name="Nature">
        <title>Genome sequence and analysis of the tuber crop potato.</title>
        <authorList>
            <consortium name="The Potato Genome Sequencing Consortium"/>
        </authorList>
    </citation>
    <scope>NUCLEOTIDE SEQUENCE [LARGE SCALE GENOMIC DNA]</scope>
    <source>
        <strain evidence="2">cv. DM1-3 516 R44</strain>
    </source>
</reference>
<dbReference type="EnsemblPlants" id="PGSC0003DMT400092024">
    <property type="protein sequence ID" value="PGSC0003DMT400092024"/>
    <property type="gene ID" value="PGSC0003DMG400041595"/>
</dbReference>
<protein>
    <submittedName>
        <fullName evidence="1">Uncharacterized protein</fullName>
    </submittedName>
</protein>
<keyword evidence="2" id="KW-1185">Reference proteome</keyword>
<evidence type="ECO:0000313" key="1">
    <source>
        <dbReference type="EnsemblPlants" id="PGSC0003DMT400092024"/>
    </source>
</evidence>
<dbReference type="HOGENOM" id="CLU_029307_3_2_1"/>
<dbReference type="InParanoid" id="M1DNX7"/>
<dbReference type="PaxDb" id="4113-PGSC0003DMT400092024"/>
<accession>M1DNX7</accession>